<dbReference type="GO" id="GO:0046872">
    <property type="term" value="F:metal ion binding"/>
    <property type="evidence" value="ECO:0007669"/>
    <property type="project" value="UniProtKB-KW"/>
</dbReference>
<dbReference type="PANTHER" id="PTHR30529">
    <property type="entry name" value="CYTOCHROME B561"/>
    <property type="match status" value="1"/>
</dbReference>
<evidence type="ECO:0000256" key="3">
    <source>
        <dbReference type="ARBA" id="ARBA00022448"/>
    </source>
</evidence>
<dbReference type="GO" id="GO:0005886">
    <property type="term" value="C:plasma membrane"/>
    <property type="evidence" value="ECO:0007669"/>
    <property type="project" value="UniProtKB-SubCell"/>
</dbReference>
<dbReference type="Pfam" id="PF01292">
    <property type="entry name" value="Ni_hydr_CYTB"/>
    <property type="match status" value="1"/>
</dbReference>
<dbReference type="Gene3D" id="2.40.128.110">
    <property type="entry name" value="Lipid/polyisoprenoid-binding, YceI-like"/>
    <property type="match status" value="1"/>
</dbReference>
<keyword evidence="11 13" id="KW-0472">Membrane</keyword>
<name>A0A1H0ANV4_9RHOB</name>
<evidence type="ECO:0000256" key="2">
    <source>
        <dbReference type="ARBA" id="ARBA00004651"/>
    </source>
</evidence>
<gene>
    <name evidence="15" type="ORF">SAMN05444142_101980</name>
</gene>
<evidence type="ECO:0000259" key="14">
    <source>
        <dbReference type="SMART" id="SM00867"/>
    </source>
</evidence>
<dbReference type="Proteomes" id="UP000324252">
    <property type="component" value="Unassembled WGS sequence"/>
</dbReference>
<dbReference type="InterPro" id="IPR007372">
    <property type="entry name" value="Lipid/polyisoprenoid-bd_YceI"/>
</dbReference>
<dbReference type="GO" id="GO:0022904">
    <property type="term" value="P:respiratory electron transport chain"/>
    <property type="evidence" value="ECO:0007669"/>
    <property type="project" value="InterPro"/>
</dbReference>
<dbReference type="InterPro" id="IPR011577">
    <property type="entry name" value="Cyt_b561_bac/Ni-Hgenase"/>
</dbReference>
<dbReference type="InterPro" id="IPR036761">
    <property type="entry name" value="TTHA0802/YceI-like_sf"/>
</dbReference>
<feature type="transmembrane region" description="Helical" evidence="13">
    <location>
        <begin position="12"/>
        <end position="35"/>
    </location>
</feature>
<keyword evidence="9 13" id="KW-1133">Transmembrane helix</keyword>
<comment type="cofactor">
    <cofactor evidence="1">
        <name>heme b</name>
        <dbReference type="ChEBI" id="CHEBI:60344"/>
    </cofactor>
</comment>
<dbReference type="OrthoDB" id="1247465at2"/>
<dbReference type="PANTHER" id="PTHR30529:SF1">
    <property type="entry name" value="CYTOCHROME B561 HOMOLOG 2"/>
    <property type="match status" value="1"/>
</dbReference>
<dbReference type="InterPro" id="IPR052168">
    <property type="entry name" value="Cytochrome_b561_oxidase"/>
</dbReference>
<sequence length="399" mass="41494">MTARNTATRYGAVAKTFHWLTALLILTAIPLGLIAGDMAHDLSPGDSAALARVAMLFSLHKTLGVAAFLAALLRILWAVAQPRPGLPNGDRRAEAFLAALIHWALYGALVIVPLSGWVHHAAQTGFAPIWWPFGQTLPFVPQSAAWADPAGAVHWLSTKILIGAILLHVAGALKHHLIDRDDTLRRMLPGRAGAAPSPEQPGHVLPAALAAAVWIGILGWGVAGTAGEAPERAAVTQGGGDWLVQEGQLAITVQQFGSAVQGQFGEWQADIAFDPETGTGNVSVAIAIPSLTLGSVTEQAMAPDYFDAATHETARFQAEIARSGEGAQGYAATGTLTLKGATVPVTLPFDLDIAGEVATMTGGLTLDRRDFGIGAQMTDAGQLGFAVDVSVSLSAARAE</sequence>
<evidence type="ECO:0000313" key="16">
    <source>
        <dbReference type="Proteomes" id="UP000324252"/>
    </source>
</evidence>
<dbReference type="SUPFAM" id="SSF81342">
    <property type="entry name" value="Transmembrane di-heme cytochromes"/>
    <property type="match status" value="1"/>
</dbReference>
<keyword evidence="16" id="KW-1185">Reference proteome</keyword>
<evidence type="ECO:0000256" key="11">
    <source>
        <dbReference type="ARBA" id="ARBA00023136"/>
    </source>
</evidence>
<evidence type="ECO:0000256" key="10">
    <source>
        <dbReference type="ARBA" id="ARBA00023004"/>
    </source>
</evidence>
<evidence type="ECO:0000256" key="4">
    <source>
        <dbReference type="ARBA" id="ARBA00022475"/>
    </source>
</evidence>
<dbReference type="Pfam" id="PF04264">
    <property type="entry name" value="YceI"/>
    <property type="match status" value="1"/>
</dbReference>
<reference evidence="15 16" key="1">
    <citation type="submission" date="2016-11" db="EMBL/GenBank/DDBJ databases">
        <authorList>
            <person name="Varghese N."/>
            <person name="Submissions S."/>
        </authorList>
    </citation>
    <scope>NUCLEOTIDE SEQUENCE [LARGE SCALE GENOMIC DNA]</scope>
    <source>
        <strain evidence="15 16">DSM 29620</strain>
    </source>
</reference>
<dbReference type="EMBL" id="FQZZ01000001">
    <property type="protein sequence ID" value="SHJ66848.1"/>
    <property type="molecule type" value="Genomic_DNA"/>
</dbReference>
<dbReference type="AlphaFoldDB" id="A0A1H0ANV4"/>
<protein>
    <submittedName>
        <fullName evidence="15">Cytochrome b561</fullName>
    </submittedName>
</protein>
<comment type="subcellular location">
    <subcellularLocation>
        <location evidence="2">Cell membrane</location>
        <topology evidence="2">Multi-pass membrane protein</topology>
    </subcellularLocation>
</comment>
<keyword evidence="6 13" id="KW-0812">Transmembrane</keyword>
<feature type="transmembrane region" description="Helical" evidence="13">
    <location>
        <begin position="96"/>
        <end position="118"/>
    </location>
</feature>
<keyword evidence="10" id="KW-0408">Iron</keyword>
<feature type="transmembrane region" description="Helical" evidence="13">
    <location>
        <begin position="55"/>
        <end position="76"/>
    </location>
</feature>
<organism evidence="15 16">
    <name type="scientific">Lutimaribacter pacificus</name>
    <dbReference type="NCBI Taxonomy" id="391948"/>
    <lineage>
        <taxon>Bacteria</taxon>
        <taxon>Pseudomonadati</taxon>
        <taxon>Pseudomonadota</taxon>
        <taxon>Alphaproteobacteria</taxon>
        <taxon>Rhodobacterales</taxon>
        <taxon>Roseobacteraceae</taxon>
        <taxon>Lutimaribacter</taxon>
    </lineage>
</organism>
<evidence type="ECO:0000313" key="15">
    <source>
        <dbReference type="EMBL" id="SHJ66848.1"/>
    </source>
</evidence>
<feature type="domain" description="Lipid/polyisoprenoid-binding YceI-like" evidence="14">
    <location>
        <begin position="241"/>
        <end position="396"/>
    </location>
</feature>
<dbReference type="Gene3D" id="1.20.950.20">
    <property type="entry name" value="Transmembrane di-heme cytochromes, Chain C"/>
    <property type="match status" value="1"/>
</dbReference>
<keyword evidence="7" id="KW-0479">Metal-binding</keyword>
<dbReference type="InterPro" id="IPR016174">
    <property type="entry name" value="Di-haem_cyt_TM"/>
</dbReference>
<keyword evidence="3" id="KW-0813">Transport</keyword>
<evidence type="ECO:0000256" key="5">
    <source>
        <dbReference type="ARBA" id="ARBA00022617"/>
    </source>
</evidence>
<keyword evidence="5" id="KW-0349">Heme</keyword>
<dbReference type="GO" id="GO:0020037">
    <property type="term" value="F:heme binding"/>
    <property type="evidence" value="ECO:0007669"/>
    <property type="project" value="TreeGrafter"/>
</dbReference>
<dbReference type="RefSeq" id="WP_149786170.1">
    <property type="nucleotide sequence ID" value="NZ_FNIO01000001.1"/>
</dbReference>
<evidence type="ECO:0000256" key="12">
    <source>
        <dbReference type="ARBA" id="ARBA00037975"/>
    </source>
</evidence>
<evidence type="ECO:0000256" key="9">
    <source>
        <dbReference type="ARBA" id="ARBA00022989"/>
    </source>
</evidence>
<comment type="similarity">
    <text evidence="12">Belongs to the cytochrome b561 family.</text>
</comment>
<dbReference type="SMART" id="SM00867">
    <property type="entry name" value="YceI"/>
    <property type="match status" value="1"/>
</dbReference>
<evidence type="ECO:0000256" key="7">
    <source>
        <dbReference type="ARBA" id="ARBA00022723"/>
    </source>
</evidence>
<evidence type="ECO:0000256" key="6">
    <source>
        <dbReference type="ARBA" id="ARBA00022692"/>
    </source>
</evidence>
<evidence type="ECO:0000256" key="13">
    <source>
        <dbReference type="SAM" id="Phobius"/>
    </source>
</evidence>
<dbReference type="SUPFAM" id="SSF101874">
    <property type="entry name" value="YceI-like"/>
    <property type="match status" value="1"/>
</dbReference>
<dbReference type="GO" id="GO:0009055">
    <property type="term" value="F:electron transfer activity"/>
    <property type="evidence" value="ECO:0007669"/>
    <property type="project" value="InterPro"/>
</dbReference>
<evidence type="ECO:0000256" key="8">
    <source>
        <dbReference type="ARBA" id="ARBA00022982"/>
    </source>
</evidence>
<proteinExistence type="inferred from homology"/>
<keyword evidence="4" id="KW-1003">Cell membrane</keyword>
<keyword evidence="8" id="KW-0249">Electron transport</keyword>
<accession>A0A1H0ANV4</accession>
<evidence type="ECO:0000256" key="1">
    <source>
        <dbReference type="ARBA" id="ARBA00001970"/>
    </source>
</evidence>